<feature type="signal peptide" evidence="5">
    <location>
        <begin position="1"/>
        <end position="20"/>
    </location>
</feature>
<dbReference type="Pfam" id="PF02432">
    <property type="entry name" value="Fimbrial_K88"/>
    <property type="match status" value="1"/>
</dbReference>
<proteinExistence type="inferred from homology"/>
<dbReference type="EMBL" id="AP009243">
    <property type="protein sequence ID" value="BAG80475.1"/>
    <property type="molecule type" value="Genomic_DNA"/>
</dbReference>
<evidence type="ECO:0000256" key="1">
    <source>
        <dbReference type="ARBA" id="ARBA00004561"/>
    </source>
</evidence>
<accession>A0A979H0U9</accession>
<protein>
    <submittedName>
        <fullName evidence="6">Fimbrial protein FaeI</fullName>
    </submittedName>
</protein>
<evidence type="ECO:0000313" key="7">
    <source>
        <dbReference type="Proteomes" id="UP000008199"/>
    </source>
</evidence>
<keyword evidence="3" id="KW-0281">Fimbrium</keyword>
<dbReference type="RefSeq" id="WP_000758128.1">
    <property type="nucleotide sequence ID" value="NC_011416.1"/>
</dbReference>
<evidence type="ECO:0000256" key="4">
    <source>
        <dbReference type="ARBA" id="ARBA00049989"/>
    </source>
</evidence>
<reference evidence="6 7" key="1">
    <citation type="journal article" date="2008" name="DNA Res.">
        <title>Complete genome sequence and comparative analysis of the wild-type commensal Escherichia coli strain SE11 isolated from a healthy adult.</title>
        <authorList>
            <person name="Oshima K."/>
            <person name="Toh H."/>
            <person name="Ogura Y."/>
            <person name="Sasamoto H."/>
            <person name="Morita H."/>
            <person name="Park S.-H."/>
            <person name="Ooka T."/>
            <person name="Iyoda S."/>
            <person name="Taylor T.D."/>
            <person name="Hayashi T."/>
            <person name="Itoh K."/>
            <person name="Hattori M."/>
        </authorList>
    </citation>
    <scope>NUCLEOTIDE SEQUENCE [LARGE SCALE GENOMIC DNA]</scope>
    <source>
        <strain evidence="6 7">SE11</strain>
    </source>
</reference>
<evidence type="ECO:0000313" key="6">
    <source>
        <dbReference type="EMBL" id="BAG80475.1"/>
    </source>
</evidence>
<sequence>MKKVTLFLFVVSLLPSTVLAWNTPGEDFSGELKLEGAVTSTRNPWVWKVGQGNESLEVKQSRGVRDGEQGILVALPALTVLLGKTTLTTPAGREGLSPGVSYGKGAEGFSLEWTAPGMAKVTLPVTGDKNVRAGTFTFRMQAAGVLRHMQDGQPVYTGVYDDLNANGLPGESTAMKTSDIPGTLQTMFSGEGPSWLQTMTVSGYSGVSHFSDASLRQVEGVYGAQIVAGGGELHLNGAMPERWRVSLPVSIEYQ</sequence>
<comment type="subcellular location">
    <subcellularLocation>
        <location evidence="1">Fimbrium</location>
    </subcellularLocation>
</comment>
<keyword evidence="6" id="KW-0614">Plasmid</keyword>
<gene>
    <name evidence="6" type="ordered locus">ECSE_P3-0036</name>
</gene>
<geneLocation type="plasmid" evidence="6 7">
    <name>pSE11-3</name>
</geneLocation>
<dbReference type="Proteomes" id="UP000008199">
    <property type="component" value="Plasmid pSE11-3"/>
</dbReference>
<dbReference type="AlphaFoldDB" id="A0A979H0U9"/>
<evidence type="ECO:0000256" key="5">
    <source>
        <dbReference type="SAM" id="SignalP"/>
    </source>
</evidence>
<feature type="chain" id="PRO_5037340425" evidence="5">
    <location>
        <begin position="21"/>
        <end position="254"/>
    </location>
</feature>
<dbReference type="GO" id="GO:0007155">
    <property type="term" value="P:cell adhesion"/>
    <property type="evidence" value="ECO:0007669"/>
    <property type="project" value="InterPro"/>
</dbReference>
<dbReference type="KEGG" id="ecy:ECSE_P3-0036"/>
<name>A0A979H0U9_ECOSE</name>
<dbReference type="GO" id="GO:0009289">
    <property type="term" value="C:pilus"/>
    <property type="evidence" value="ECO:0007669"/>
    <property type="project" value="UniProtKB-SubCell"/>
</dbReference>
<comment type="similarity">
    <text evidence="4">Belongs to the fimbrial K88 protein family.</text>
</comment>
<evidence type="ECO:0000256" key="2">
    <source>
        <dbReference type="ARBA" id="ARBA00022729"/>
    </source>
</evidence>
<evidence type="ECO:0000256" key="3">
    <source>
        <dbReference type="ARBA" id="ARBA00023263"/>
    </source>
</evidence>
<dbReference type="InterPro" id="IPR003467">
    <property type="entry name" value="Fimbrial_K88_FaeH"/>
</dbReference>
<keyword evidence="2 5" id="KW-0732">Signal</keyword>
<organism evidence="6 7">
    <name type="scientific">Escherichia coli (strain SE11)</name>
    <dbReference type="NCBI Taxonomy" id="409438"/>
    <lineage>
        <taxon>Bacteria</taxon>
        <taxon>Pseudomonadati</taxon>
        <taxon>Pseudomonadota</taxon>
        <taxon>Gammaproteobacteria</taxon>
        <taxon>Enterobacterales</taxon>
        <taxon>Enterobacteriaceae</taxon>
        <taxon>Escherichia</taxon>
    </lineage>
</organism>